<protein>
    <submittedName>
        <fullName evidence="2">Glutathione S-transferase</fullName>
    </submittedName>
</protein>
<dbReference type="WBParaSite" id="PS1159_v2.g13191.t1">
    <property type="protein sequence ID" value="PS1159_v2.g13191.t1"/>
    <property type="gene ID" value="PS1159_v2.g13191"/>
</dbReference>
<accession>A0AC35F2H1</accession>
<dbReference type="Proteomes" id="UP000887580">
    <property type="component" value="Unplaced"/>
</dbReference>
<name>A0AC35F2H1_9BILA</name>
<reference evidence="2" key="1">
    <citation type="submission" date="2022-11" db="UniProtKB">
        <authorList>
            <consortium name="WormBaseParasite"/>
        </authorList>
    </citation>
    <scope>IDENTIFICATION</scope>
</reference>
<evidence type="ECO:0000313" key="1">
    <source>
        <dbReference type="Proteomes" id="UP000887580"/>
    </source>
</evidence>
<proteinExistence type="predicted"/>
<organism evidence="1 2">
    <name type="scientific">Panagrolaimus sp. PS1159</name>
    <dbReference type="NCBI Taxonomy" id="55785"/>
    <lineage>
        <taxon>Eukaryota</taxon>
        <taxon>Metazoa</taxon>
        <taxon>Ecdysozoa</taxon>
        <taxon>Nematoda</taxon>
        <taxon>Chromadorea</taxon>
        <taxon>Rhabditida</taxon>
        <taxon>Tylenchina</taxon>
        <taxon>Panagrolaimomorpha</taxon>
        <taxon>Panagrolaimoidea</taxon>
        <taxon>Panagrolaimidae</taxon>
        <taxon>Panagrolaimus</taxon>
    </lineage>
</organism>
<sequence>MEPMLLPWMLNKRKRNGIIEITEIPLVKKSKQQQLLPIKPQFRLISFCQRDLAEKCRLIFAYANVPYEDVTIHDLRDTFTIISDAGPLDFPMLDWNGKIIHDNDAIGRMLAKMYGLAGMGLFEQAQVDGIIGIVRDLGHAVIGYVKGVYGLIDIDREKAYKESFEPGVKKYFGMLEKYASQGPQDGFFFSSGVTYADFAVANMVEVIDSLHPEILFKYKNVNAITQRVFAIPQLQKYLRSRLSMKEIMKRTCTVKGNLKIERKWNSEIQKDITFYKPNPEKICTKKPSFVFHHSI</sequence>
<evidence type="ECO:0000313" key="2">
    <source>
        <dbReference type="WBParaSite" id="PS1159_v2.g13191.t1"/>
    </source>
</evidence>